<accession>A0ABS1JJ54</accession>
<comment type="catalytic activity">
    <reaction evidence="1">
        <text>ATP + protein L-histidine = ADP + protein N-phospho-L-histidine.</text>
        <dbReference type="EC" id="2.7.13.3"/>
    </reaction>
</comment>
<dbReference type="SMART" id="SM00388">
    <property type="entry name" value="HisKA"/>
    <property type="match status" value="1"/>
</dbReference>
<evidence type="ECO:0000256" key="1">
    <source>
        <dbReference type="ARBA" id="ARBA00000085"/>
    </source>
</evidence>
<organism evidence="10 11">
    <name type="scientific">Ramlibacter alkalitolerans</name>
    <dbReference type="NCBI Taxonomy" id="2039631"/>
    <lineage>
        <taxon>Bacteria</taxon>
        <taxon>Pseudomonadati</taxon>
        <taxon>Pseudomonadota</taxon>
        <taxon>Betaproteobacteria</taxon>
        <taxon>Burkholderiales</taxon>
        <taxon>Comamonadaceae</taxon>
        <taxon>Ramlibacter</taxon>
    </lineage>
</organism>
<dbReference type="PANTHER" id="PTHR42878:SF7">
    <property type="entry name" value="SENSOR HISTIDINE KINASE GLRK"/>
    <property type="match status" value="1"/>
</dbReference>
<keyword evidence="8" id="KW-0472">Membrane</keyword>
<evidence type="ECO:0000256" key="7">
    <source>
        <dbReference type="ARBA" id="ARBA00023012"/>
    </source>
</evidence>
<comment type="caution">
    <text evidence="10">The sequence shown here is derived from an EMBL/GenBank/DDBJ whole genome shotgun (WGS) entry which is preliminary data.</text>
</comment>
<keyword evidence="4" id="KW-0547">Nucleotide-binding</keyword>
<dbReference type="SUPFAM" id="SSF55874">
    <property type="entry name" value="ATPase domain of HSP90 chaperone/DNA topoisomerase II/histidine kinase"/>
    <property type="match status" value="1"/>
</dbReference>
<proteinExistence type="predicted"/>
<keyword evidence="11" id="KW-1185">Reference proteome</keyword>
<evidence type="ECO:0000256" key="8">
    <source>
        <dbReference type="SAM" id="Phobius"/>
    </source>
</evidence>
<evidence type="ECO:0000256" key="2">
    <source>
        <dbReference type="ARBA" id="ARBA00012438"/>
    </source>
</evidence>
<keyword evidence="6" id="KW-0067">ATP-binding</keyword>
<name>A0ABS1JJ54_9BURK</name>
<dbReference type="Gene3D" id="3.30.565.10">
    <property type="entry name" value="Histidine kinase-like ATPase, C-terminal domain"/>
    <property type="match status" value="1"/>
</dbReference>
<keyword evidence="3" id="KW-0808">Transferase</keyword>
<dbReference type="SMART" id="SM00387">
    <property type="entry name" value="HATPase_c"/>
    <property type="match status" value="1"/>
</dbReference>
<feature type="domain" description="Histidine kinase" evidence="9">
    <location>
        <begin position="287"/>
        <end position="489"/>
    </location>
</feature>
<gene>
    <name evidence="10" type="ORF">JI746_02485</name>
</gene>
<dbReference type="Gene3D" id="1.10.287.130">
    <property type="match status" value="1"/>
</dbReference>
<dbReference type="SUPFAM" id="SSF47384">
    <property type="entry name" value="Homodimeric domain of signal transducing histidine kinase"/>
    <property type="match status" value="1"/>
</dbReference>
<dbReference type="PANTHER" id="PTHR42878">
    <property type="entry name" value="TWO-COMPONENT HISTIDINE KINASE"/>
    <property type="match status" value="1"/>
</dbReference>
<evidence type="ECO:0000313" key="11">
    <source>
        <dbReference type="Proteomes" id="UP000622707"/>
    </source>
</evidence>
<evidence type="ECO:0000256" key="3">
    <source>
        <dbReference type="ARBA" id="ARBA00022679"/>
    </source>
</evidence>
<dbReference type="InterPro" id="IPR003661">
    <property type="entry name" value="HisK_dim/P_dom"/>
</dbReference>
<dbReference type="CDD" id="cd00082">
    <property type="entry name" value="HisKA"/>
    <property type="match status" value="1"/>
</dbReference>
<keyword evidence="8" id="KW-1133">Transmembrane helix</keyword>
<dbReference type="PROSITE" id="PS50109">
    <property type="entry name" value="HIS_KIN"/>
    <property type="match status" value="1"/>
</dbReference>
<evidence type="ECO:0000256" key="6">
    <source>
        <dbReference type="ARBA" id="ARBA00022840"/>
    </source>
</evidence>
<keyword evidence="8" id="KW-0812">Transmembrane</keyword>
<evidence type="ECO:0000259" key="9">
    <source>
        <dbReference type="PROSITE" id="PS50109"/>
    </source>
</evidence>
<protein>
    <recommendedName>
        <fullName evidence="2">histidine kinase</fullName>
        <ecNumber evidence="2">2.7.13.3</ecNumber>
    </recommendedName>
</protein>
<dbReference type="Proteomes" id="UP000622707">
    <property type="component" value="Unassembled WGS sequence"/>
</dbReference>
<feature type="transmembrane region" description="Helical" evidence="8">
    <location>
        <begin position="43"/>
        <end position="67"/>
    </location>
</feature>
<keyword evidence="7" id="KW-0902">Two-component regulatory system</keyword>
<evidence type="ECO:0000313" key="10">
    <source>
        <dbReference type="EMBL" id="MBL0423961.1"/>
    </source>
</evidence>
<dbReference type="InterPro" id="IPR003594">
    <property type="entry name" value="HATPase_dom"/>
</dbReference>
<dbReference type="InterPro" id="IPR005467">
    <property type="entry name" value="His_kinase_dom"/>
</dbReference>
<feature type="transmembrane region" description="Helical" evidence="8">
    <location>
        <begin position="238"/>
        <end position="258"/>
    </location>
</feature>
<dbReference type="Pfam" id="PF02518">
    <property type="entry name" value="HATPase_c"/>
    <property type="match status" value="1"/>
</dbReference>
<dbReference type="EMBL" id="JAEQND010000001">
    <property type="protein sequence ID" value="MBL0423961.1"/>
    <property type="molecule type" value="Genomic_DNA"/>
</dbReference>
<dbReference type="InterPro" id="IPR036097">
    <property type="entry name" value="HisK_dim/P_sf"/>
</dbReference>
<dbReference type="InterPro" id="IPR050351">
    <property type="entry name" value="BphY/WalK/GraS-like"/>
</dbReference>
<reference evidence="10 11" key="1">
    <citation type="journal article" date="2017" name="Int. J. Syst. Evol. Microbiol.">
        <title>Ramlibacter alkalitolerans sp. nov., alkali-tolerant bacterium isolated from soil of ginseng.</title>
        <authorList>
            <person name="Lee D.H."/>
            <person name="Cha C.J."/>
        </authorList>
    </citation>
    <scope>NUCLEOTIDE SEQUENCE [LARGE SCALE GENOMIC DNA]</scope>
    <source>
        <strain evidence="10 11">KACC 19305</strain>
    </source>
</reference>
<dbReference type="RefSeq" id="WP_201687184.1">
    <property type="nucleotide sequence ID" value="NZ_JAEQND010000001.1"/>
</dbReference>
<evidence type="ECO:0000256" key="5">
    <source>
        <dbReference type="ARBA" id="ARBA00022777"/>
    </source>
</evidence>
<dbReference type="Pfam" id="PF00512">
    <property type="entry name" value="HisKA"/>
    <property type="match status" value="1"/>
</dbReference>
<evidence type="ECO:0000256" key="4">
    <source>
        <dbReference type="ARBA" id="ARBA00022741"/>
    </source>
</evidence>
<keyword evidence="5" id="KW-0418">Kinase</keyword>
<dbReference type="EC" id="2.7.13.3" evidence="2"/>
<dbReference type="InterPro" id="IPR036890">
    <property type="entry name" value="HATPase_C_sf"/>
</dbReference>
<sequence length="492" mass="53011">MAVRDTGVALGARTSPAAGAAPIGGARGTGRPPMVLGFDLLRWFSIVSLLALIPVAALTGAVVSNFVTRQALERDGLLTAQFIANCLAVDAAQIGARSLVPFLDPRVDSAPAGLAPQDVAHARAHIYEHLEALPDALLVNVYSRDGRIVWSSNGSLVGEVVRGNEELKQAFRMHSDVALHHPAHMAPRPEQRFVVEPREFFIENYVPLVGPGGKVLAVVEVYKEPGTLMESIRAGQSLVWWTTLGGGIVIYLGLFGIVRRASRVLQQQQRQLVEAQTQVFAGEMARALAHSLRNPLGSVRSSAELAACSDDGCVRKHAQDIVTQVDFLSQWVHELLLYSHPAAGDREPVDLCGVLEAVLLSFQPTFERTGIALHWQRNRLCQSRVQGNTALARQALHSVISNAVENMPGGGELRIELRRAEGAQGLDLLVSDSGSRRPDGHVLPATRRPGFGAGLPMLNRAMQRFGGFVSLSSSRGAATQVRLRFNLVAPTP</sequence>